<feature type="site" description="Lowers pKa of active site Tyr" evidence="3">
    <location>
        <position position="79"/>
    </location>
</feature>
<name>A0A7G1HQL8_9BACT</name>
<dbReference type="Gene3D" id="3.20.20.100">
    <property type="entry name" value="NADP-dependent oxidoreductase domain"/>
    <property type="match status" value="1"/>
</dbReference>
<evidence type="ECO:0000259" key="4">
    <source>
        <dbReference type="Pfam" id="PF00248"/>
    </source>
</evidence>
<protein>
    <recommendedName>
        <fullName evidence="4">NADP-dependent oxidoreductase domain-containing protein</fullName>
    </recommendedName>
</protein>
<gene>
    <name evidence="5" type="ORF">Cop2CBH44_03720</name>
</gene>
<feature type="active site" description="Proton donor" evidence="1">
    <location>
        <position position="54"/>
    </location>
</feature>
<proteinExistence type="predicted"/>
<dbReference type="EMBL" id="AP023322">
    <property type="protein sequence ID" value="BCI62019.1"/>
    <property type="molecule type" value="Genomic_DNA"/>
</dbReference>
<dbReference type="PANTHER" id="PTHR43638:SF3">
    <property type="entry name" value="ALDEHYDE REDUCTASE"/>
    <property type="match status" value="1"/>
</dbReference>
<keyword evidence="6" id="KW-1185">Reference proteome</keyword>
<dbReference type="InterPro" id="IPR036812">
    <property type="entry name" value="NAD(P)_OxRdtase_dom_sf"/>
</dbReference>
<dbReference type="PANTHER" id="PTHR43638">
    <property type="entry name" value="OXIDOREDUCTASE, ALDO/KETO REDUCTASE FAMILY PROTEIN"/>
    <property type="match status" value="1"/>
</dbReference>
<evidence type="ECO:0000256" key="3">
    <source>
        <dbReference type="PIRSR" id="PIRSR000097-3"/>
    </source>
</evidence>
<dbReference type="RefSeq" id="WP_200755443.1">
    <property type="nucleotide sequence ID" value="NZ_AP023322.1"/>
</dbReference>
<sequence>MKNVVIFPNGKVVPALGQGTWNMGDSLLNKQEEIKALRKGIELGMTVIDTAEMYGAGRSEKLVAEAIEGVRDNVFLISKVLPSNASYDGTRRACENSLKRLKTNYIDLYLLHWEGPFPFEETVEAMLSLQQEGKILQWGVSNMDVLEMENLYAIPEGNTCAADEVLYNLTRRGIEYDLMPWCNNRHIPVIAYSPIEQGRLLKHPVLQEIASVHFATPAQIALAWVLRQPGVIAIPKASTEKHVLENYKSLSIHLTQSDLSRLDEAFPAPSQKIPLQML</sequence>
<dbReference type="PIRSF" id="PIRSF000097">
    <property type="entry name" value="AKR"/>
    <property type="match status" value="1"/>
</dbReference>
<evidence type="ECO:0000313" key="6">
    <source>
        <dbReference type="Proteomes" id="UP000594042"/>
    </source>
</evidence>
<dbReference type="Pfam" id="PF00248">
    <property type="entry name" value="Aldo_ket_red"/>
    <property type="match status" value="1"/>
</dbReference>
<dbReference type="InterPro" id="IPR023210">
    <property type="entry name" value="NADP_OxRdtase_dom"/>
</dbReference>
<dbReference type="SUPFAM" id="SSF51430">
    <property type="entry name" value="NAD(P)-linked oxidoreductase"/>
    <property type="match status" value="1"/>
</dbReference>
<dbReference type="InterPro" id="IPR020471">
    <property type="entry name" value="AKR"/>
</dbReference>
<feature type="binding site" evidence="2">
    <location>
        <position position="112"/>
    </location>
    <ligand>
        <name>substrate</name>
    </ligand>
</feature>
<evidence type="ECO:0000313" key="5">
    <source>
        <dbReference type="EMBL" id="BCI62019.1"/>
    </source>
</evidence>
<dbReference type="KEGG" id="copr:Cop2CBH44_03720"/>
<dbReference type="GO" id="GO:0016491">
    <property type="term" value="F:oxidoreductase activity"/>
    <property type="evidence" value="ECO:0007669"/>
    <property type="project" value="InterPro"/>
</dbReference>
<dbReference type="AlphaFoldDB" id="A0A7G1HQL8"/>
<evidence type="ECO:0000256" key="2">
    <source>
        <dbReference type="PIRSR" id="PIRSR000097-2"/>
    </source>
</evidence>
<feature type="domain" description="NADP-dependent oxidoreductase" evidence="4">
    <location>
        <begin position="16"/>
        <end position="265"/>
    </location>
</feature>
<dbReference type="PRINTS" id="PR00069">
    <property type="entry name" value="ALDKETRDTASE"/>
</dbReference>
<dbReference type="CDD" id="cd19138">
    <property type="entry name" value="AKR_YeaE"/>
    <property type="match status" value="1"/>
</dbReference>
<accession>A0A7G1HQL8</accession>
<evidence type="ECO:0000256" key="1">
    <source>
        <dbReference type="PIRSR" id="PIRSR000097-1"/>
    </source>
</evidence>
<reference evidence="6" key="1">
    <citation type="submission" date="2020-07" db="EMBL/GenBank/DDBJ databases">
        <title>Complete genome sequencing of Coprobacter sp. strain 2CBH44.</title>
        <authorList>
            <person name="Sakamoto M."/>
            <person name="Murakami T."/>
            <person name="Mori H."/>
        </authorList>
    </citation>
    <scope>NUCLEOTIDE SEQUENCE [LARGE SCALE GENOMIC DNA]</scope>
    <source>
        <strain evidence="6">2CBH44</strain>
    </source>
</reference>
<dbReference type="Proteomes" id="UP000594042">
    <property type="component" value="Chromosome"/>
</dbReference>
<organism evidence="5 6">
    <name type="scientific">Coprobacter secundus subsp. similis</name>
    <dbReference type="NCBI Taxonomy" id="2751153"/>
    <lineage>
        <taxon>Bacteria</taxon>
        <taxon>Pseudomonadati</taxon>
        <taxon>Bacteroidota</taxon>
        <taxon>Bacteroidia</taxon>
        <taxon>Bacteroidales</taxon>
        <taxon>Barnesiellaceae</taxon>
        <taxon>Coprobacter</taxon>
    </lineage>
</organism>